<dbReference type="GO" id="GO:0005524">
    <property type="term" value="F:ATP binding"/>
    <property type="evidence" value="ECO:0007669"/>
    <property type="project" value="UniProtKB-KW"/>
</dbReference>
<dbReference type="PROSITE" id="PS00370">
    <property type="entry name" value="PEP_ENZYMES_PHOS_SITE"/>
    <property type="match status" value="1"/>
</dbReference>
<keyword evidence="2" id="KW-0547">Nucleotide-binding</keyword>
<evidence type="ECO:0000313" key="5">
    <source>
        <dbReference type="EMBL" id="PIR97395.1"/>
    </source>
</evidence>
<protein>
    <recommendedName>
        <fullName evidence="4">PEP-utilising enzyme mobile domain-containing protein</fullName>
    </recommendedName>
</protein>
<dbReference type="InterPro" id="IPR036637">
    <property type="entry name" value="Phosphohistidine_dom_sf"/>
</dbReference>
<evidence type="ECO:0000259" key="4">
    <source>
        <dbReference type="Pfam" id="PF00391"/>
    </source>
</evidence>
<reference evidence="6" key="1">
    <citation type="submission" date="2017-09" db="EMBL/GenBank/DDBJ databases">
        <title>Depth-based differentiation of microbial function through sediment-hosted aquifers and enrichment of novel symbionts in the deep terrestrial subsurface.</title>
        <authorList>
            <person name="Probst A.J."/>
            <person name="Ladd B."/>
            <person name="Jarett J.K."/>
            <person name="Geller-Mcgrath D.E."/>
            <person name="Sieber C.M.K."/>
            <person name="Emerson J.B."/>
            <person name="Anantharaman K."/>
            <person name="Thomas B.C."/>
            <person name="Malmstrom R."/>
            <person name="Stieglmeier M."/>
            <person name="Klingl A."/>
            <person name="Woyke T."/>
            <person name="Ryan C.M."/>
            <person name="Banfield J.F."/>
        </authorList>
    </citation>
    <scope>NUCLEOTIDE SEQUENCE [LARGE SCALE GENOMIC DNA]</scope>
</reference>
<dbReference type="GO" id="GO:0008986">
    <property type="term" value="F:pyruvate, water dikinase activity"/>
    <property type="evidence" value="ECO:0007669"/>
    <property type="project" value="InterPro"/>
</dbReference>
<accession>A0A2H0VE75</accession>
<gene>
    <name evidence="5" type="ORF">COT91_01640</name>
</gene>
<comment type="caution">
    <text evidence="5">The sequence shown here is derived from an EMBL/GenBank/DDBJ whole genome shotgun (WGS) entry which is preliminary data.</text>
</comment>
<evidence type="ECO:0000256" key="2">
    <source>
        <dbReference type="ARBA" id="ARBA00022741"/>
    </source>
</evidence>
<sequence>MLFEKEIVAALKKEIDITKILDKKKGFIGFGFNKNISKRIDFSPEETKSLFEFLEKKIKNIQENSSGKGLCASPGKAKGKVRIVPRPEDNNKVKEGDIMITYSTTTDYLPAMKRAGAIVTEVGGQTCHAAVVSREFGIPCLVAVTDAMKKYKDGDVVEVDAERGFVRKISR</sequence>
<evidence type="ECO:0000256" key="1">
    <source>
        <dbReference type="ARBA" id="ARBA00007837"/>
    </source>
</evidence>
<dbReference type="Gene3D" id="3.50.30.10">
    <property type="entry name" value="Phosphohistidine domain"/>
    <property type="match status" value="1"/>
</dbReference>
<proteinExistence type="inferred from homology"/>
<dbReference type="EMBL" id="PFAJ01000022">
    <property type="protein sequence ID" value="PIR97395.1"/>
    <property type="molecule type" value="Genomic_DNA"/>
</dbReference>
<dbReference type="PANTHER" id="PTHR43030">
    <property type="entry name" value="PHOSPHOENOLPYRUVATE SYNTHASE"/>
    <property type="match status" value="1"/>
</dbReference>
<name>A0A2H0VE75_9BACT</name>
<dbReference type="InterPro" id="IPR008279">
    <property type="entry name" value="PEP-util_enz_mobile_dom"/>
</dbReference>
<dbReference type="Pfam" id="PF00391">
    <property type="entry name" value="PEP-utilizers"/>
    <property type="match status" value="1"/>
</dbReference>
<dbReference type="AlphaFoldDB" id="A0A2H0VE75"/>
<dbReference type="InterPro" id="IPR018274">
    <property type="entry name" value="PEP_util_AS"/>
</dbReference>
<dbReference type="InterPro" id="IPR006319">
    <property type="entry name" value="PEP_synth"/>
</dbReference>
<dbReference type="Proteomes" id="UP000230557">
    <property type="component" value="Unassembled WGS sequence"/>
</dbReference>
<dbReference type="PANTHER" id="PTHR43030:SF1">
    <property type="entry name" value="PHOSPHOENOLPYRUVATE SYNTHASE"/>
    <property type="match status" value="1"/>
</dbReference>
<organism evidence="5 6">
    <name type="scientific">Candidatus Doudnabacteria bacterium CG10_big_fil_rev_8_21_14_0_10_41_10</name>
    <dbReference type="NCBI Taxonomy" id="1974551"/>
    <lineage>
        <taxon>Bacteria</taxon>
        <taxon>Candidatus Doudnaibacteriota</taxon>
    </lineage>
</organism>
<feature type="domain" description="PEP-utilising enzyme mobile" evidence="4">
    <location>
        <begin position="94"/>
        <end position="164"/>
    </location>
</feature>
<evidence type="ECO:0000256" key="3">
    <source>
        <dbReference type="ARBA" id="ARBA00022840"/>
    </source>
</evidence>
<evidence type="ECO:0000313" key="6">
    <source>
        <dbReference type="Proteomes" id="UP000230557"/>
    </source>
</evidence>
<dbReference type="SUPFAM" id="SSF52009">
    <property type="entry name" value="Phosphohistidine domain"/>
    <property type="match status" value="1"/>
</dbReference>
<comment type="similarity">
    <text evidence="1">Belongs to the PEP-utilizing enzyme family.</text>
</comment>
<keyword evidence="3" id="KW-0067">ATP-binding</keyword>